<organism evidence="1">
    <name type="scientific">marine metagenome</name>
    <dbReference type="NCBI Taxonomy" id="408172"/>
    <lineage>
        <taxon>unclassified sequences</taxon>
        <taxon>metagenomes</taxon>
        <taxon>ecological metagenomes</taxon>
    </lineage>
</organism>
<proteinExistence type="predicted"/>
<gene>
    <name evidence="1" type="ORF">METZ01_LOCUS155158</name>
</gene>
<accession>A0A382ALN9</accession>
<protein>
    <submittedName>
        <fullName evidence="1">Uncharacterized protein</fullName>
    </submittedName>
</protein>
<sequence>MHEKQIAITYRFRGGIIPKKKGTFLL</sequence>
<dbReference type="AlphaFoldDB" id="A0A382ALN9"/>
<dbReference type="EMBL" id="UINC01025880">
    <property type="protein sequence ID" value="SVB02304.1"/>
    <property type="molecule type" value="Genomic_DNA"/>
</dbReference>
<reference evidence="1" key="1">
    <citation type="submission" date="2018-05" db="EMBL/GenBank/DDBJ databases">
        <authorList>
            <person name="Lanie J.A."/>
            <person name="Ng W.-L."/>
            <person name="Kazmierczak K.M."/>
            <person name="Andrzejewski T.M."/>
            <person name="Davidsen T.M."/>
            <person name="Wayne K.J."/>
            <person name="Tettelin H."/>
            <person name="Glass J.I."/>
            <person name="Rusch D."/>
            <person name="Podicherti R."/>
            <person name="Tsui H.-C.T."/>
            <person name="Winkler M.E."/>
        </authorList>
    </citation>
    <scope>NUCLEOTIDE SEQUENCE</scope>
</reference>
<name>A0A382ALN9_9ZZZZ</name>
<evidence type="ECO:0000313" key="1">
    <source>
        <dbReference type="EMBL" id="SVB02304.1"/>
    </source>
</evidence>